<keyword evidence="3" id="KW-1185">Reference proteome</keyword>
<organism evidence="2 3">
    <name type="scientific">Salix purpurea</name>
    <name type="common">Purple osier willow</name>
    <dbReference type="NCBI Taxonomy" id="77065"/>
    <lineage>
        <taxon>Eukaryota</taxon>
        <taxon>Viridiplantae</taxon>
        <taxon>Streptophyta</taxon>
        <taxon>Embryophyta</taxon>
        <taxon>Tracheophyta</taxon>
        <taxon>Spermatophyta</taxon>
        <taxon>Magnoliopsida</taxon>
        <taxon>eudicotyledons</taxon>
        <taxon>Gunneridae</taxon>
        <taxon>Pentapetalae</taxon>
        <taxon>rosids</taxon>
        <taxon>fabids</taxon>
        <taxon>Malpighiales</taxon>
        <taxon>Salicaceae</taxon>
        <taxon>Saliceae</taxon>
        <taxon>Salix</taxon>
    </lineage>
</organism>
<dbReference type="PANTHER" id="PTHR33389:SF4">
    <property type="entry name" value="PII, URIDYLYLTRANSFERASE (DUF2921)"/>
    <property type="match status" value="1"/>
</dbReference>
<dbReference type="InterPro" id="IPR057425">
    <property type="entry name" value="DUF2921_N"/>
</dbReference>
<dbReference type="Proteomes" id="UP001151532">
    <property type="component" value="Chromosome 6"/>
</dbReference>
<protein>
    <submittedName>
        <fullName evidence="2">FAMILY PROTEIN putative (DUF2921)-RELATED</fullName>
    </submittedName>
</protein>
<proteinExistence type="predicted"/>
<accession>A0A9Q0T2B6</accession>
<evidence type="ECO:0000313" key="3">
    <source>
        <dbReference type="Proteomes" id="UP001151532"/>
    </source>
</evidence>
<name>A0A9Q0T2B6_SALPP</name>
<evidence type="ECO:0000259" key="1">
    <source>
        <dbReference type="Pfam" id="PF25333"/>
    </source>
</evidence>
<reference evidence="2" key="2">
    <citation type="journal article" date="2023" name="Int. J. Mol. Sci.">
        <title>De Novo Assembly and Annotation of 11 Diverse Shrub Willow (Salix) Genomes Reveals Novel Gene Organization in Sex-Linked Regions.</title>
        <authorList>
            <person name="Hyden B."/>
            <person name="Feng K."/>
            <person name="Yates T.B."/>
            <person name="Jawdy S."/>
            <person name="Cereghino C."/>
            <person name="Smart L.B."/>
            <person name="Muchero W."/>
        </authorList>
    </citation>
    <scope>NUCLEOTIDE SEQUENCE</scope>
    <source>
        <tissue evidence="2">Shoot tip</tissue>
    </source>
</reference>
<dbReference type="EMBL" id="JAPFFK010000017">
    <property type="protein sequence ID" value="KAJ6698073.1"/>
    <property type="molecule type" value="Genomic_DNA"/>
</dbReference>
<feature type="domain" description="DUF2921" evidence="1">
    <location>
        <begin position="77"/>
        <end position="204"/>
    </location>
</feature>
<dbReference type="PANTHER" id="PTHR33389">
    <property type="entry name" value="FAMILY PROTEIN, PUTATIVE (DUF2921)-RELATED"/>
    <property type="match status" value="1"/>
</dbReference>
<gene>
    <name evidence="2" type="ORF">OIU79_011582</name>
</gene>
<evidence type="ECO:0000313" key="2">
    <source>
        <dbReference type="EMBL" id="KAJ6698073.1"/>
    </source>
</evidence>
<dbReference type="AlphaFoldDB" id="A0A9Q0T2B6"/>
<dbReference type="Pfam" id="PF25333">
    <property type="entry name" value="DUF2921_N"/>
    <property type="match status" value="1"/>
</dbReference>
<dbReference type="OrthoDB" id="1717721at2759"/>
<sequence length="276" mass="31037">MKFTCYPSWSSQRKIALKDLFPNRVLHAPYNDSLVNGGALISIKELDFVKFWGRLLEQELGLSSLFQIGDAMVQMIFCRKSSPFVSDENTKATDESFEGVKLYTQNVKCEQKPAPRKCNSAGVAVVFRAVSPLENQYAVAMRSRFSNMAVVADGIRKSSTGQLYMAGCLGIVDSEGNTCNSRICLYIPLSFSIKQHRIIFGSFSGAGRINDSYFPSESWNYFRNSNPYFSYSKIEKAGVILEINDPFSFQTCEKIIDVVPWIRGHGEIEDRPFSSI</sequence>
<comment type="caution">
    <text evidence="2">The sequence shown here is derived from an EMBL/GenBank/DDBJ whole genome shotgun (WGS) entry which is preliminary data.</text>
</comment>
<reference evidence="2" key="1">
    <citation type="submission" date="2022-11" db="EMBL/GenBank/DDBJ databases">
        <authorList>
            <person name="Hyden B.L."/>
            <person name="Feng K."/>
            <person name="Yates T."/>
            <person name="Jawdy S."/>
            <person name="Smart L.B."/>
            <person name="Muchero W."/>
        </authorList>
    </citation>
    <scope>NUCLEOTIDE SEQUENCE</scope>
    <source>
        <tissue evidence="2">Shoot tip</tissue>
    </source>
</reference>